<keyword evidence="7" id="KW-0378">Hydrolase</keyword>
<evidence type="ECO:0000256" key="1">
    <source>
        <dbReference type="ARBA" id="ARBA00000245"/>
    </source>
</evidence>
<dbReference type="Pfam" id="PF02265">
    <property type="entry name" value="S1-P1_nuclease"/>
    <property type="match status" value="1"/>
</dbReference>
<comment type="caution">
    <text evidence="11">The sequence shown here is derived from an EMBL/GenBank/DDBJ whole genome shotgun (WGS) entry which is preliminary data.</text>
</comment>
<feature type="region of interest" description="Disordered" evidence="10">
    <location>
        <begin position="336"/>
        <end position="389"/>
    </location>
</feature>
<sequence>MICYCTAFWDNGHMLVAEIAKQYLKDSGDLAPVLAVLQAPDGLSGVEAFHDLADSAVWMDQIKCTHSSPGCSLHTFPSFNQFNNWHYGGKCIAVNFYPETANPCPGVDRLDTGLILNAMFQAIDTFSSTKSLTSAAMALRIILHLMGDIHQPLHCSGGAVDHNHPQGDVGGNARRFNFTCPSANLHMLWDSGGLKYLNNWSLENYTEISKALQENSTSFITNSVGLPDALNFNTLEHMPYYQFVAVAKGDYGMFGRVLHEQAEIAKSVAYGTNSGIHLNPKYPGSSLDCPTQHYFELVQNVTDLNIGRAGYRLYQVLKQISRQIVHSGILPPAAIPPSVPPAIKRPPGPNGLEDTASALGARSASSNKGLLRAQSADVKPSREGQFSTA</sequence>
<reference evidence="11 12" key="1">
    <citation type="submission" date="2017-08" db="EMBL/GenBank/DDBJ databases">
        <title>Acidophilic green algal genome provides insights into adaptation to an acidic environment.</title>
        <authorList>
            <person name="Hirooka S."/>
            <person name="Hirose Y."/>
            <person name="Kanesaki Y."/>
            <person name="Higuchi S."/>
            <person name="Fujiwara T."/>
            <person name="Onuma R."/>
            <person name="Era A."/>
            <person name="Ohbayashi R."/>
            <person name="Uzuka A."/>
            <person name="Nozaki H."/>
            <person name="Yoshikawa H."/>
            <person name="Miyagishima S.Y."/>
        </authorList>
    </citation>
    <scope>NUCLEOTIDE SEQUENCE [LARGE SCALE GENOMIC DNA]</scope>
    <source>
        <strain evidence="11 12">NIES-2499</strain>
    </source>
</reference>
<dbReference type="PANTHER" id="PTHR33146">
    <property type="entry name" value="ENDONUCLEASE 4"/>
    <property type="match status" value="1"/>
</dbReference>
<protein>
    <recommendedName>
        <fullName evidence="3">Aspergillus nuclease S1</fullName>
        <ecNumber evidence="3">3.1.30.1</ecNumber>
    </recommendedName>
</protein>
<dbReference type="EC" id="3.1.30.1" evidence="3"/>
<dbReference type="GO" id="GO:0003676">
    <property type="term" value="F:nucleic acid binding"/>
    <property type="evidence" value="ECO:0007669"/>
    <property type="project" value="InterPro"/>
</dbReference>
<comment type="similarity">
    <text evidence="2">Belongs to the nuclease type I family.</text>
</comment>
<keyword evidence="6" id="KW-0255">Endonuclease</keyword>
<keyword evidence="12" id="KW-1185">Reference proteome</keyword>
<keyword evidence="8" id="KW-1015">Disulfide bond</keyword>
<dbReference type="GO" id="GO:0000014">
    <property type="term" value="F:single-stranded DNA endodeoxyribonuclease activity"/>
    <property type="evidence" value="ECO:0007669"/>
    <property type="project" value="UniProtKB-ARBA"/>
</dbReference>
<feature type="compositionally biased region" description="Pro residues" evidence="10">
    <location>
        <begin position="336"/>
        <end position="349"/>
    </location>
</feature>
<dbReference type="Proteomes" id="UP000232323">
    <property type="component" value="Unassembled WGS sequence"/>
</dbReference>
<evidence type="ECO:0000256" key="7">
    <source>
        <dbReference type="ARBA" id="ARBA00022801"/>
    </source>
</evidence>
<dbReference type="InterPro" id="IPR003154">
    <property type="entry name" value="S1/P1nuclease"/>
</dbReference>
<evidence type="ECO:0000256" key="4">
    <source>
        <dbReference type="ARBA" id="ARBA00022722"/>
    </source>
</evidence>
<keyword evidence="4" id="KW-0540">Nuclease</keyword>
<dbReference type="GO" id="GO:0046872">
    <property type="term" value="F:metal ion binding"/>
    <property type="evidence" value="ECO:0007669"/>
    <property type="project" value="UniProtKB-KW"/>
</dbReference>
<evidence type="ECO:0000313" key="11">
    <source>
        <dbReference type="EMBL" id="GAX85299.1"/>
    </source>
</evidence>
<comment type="catalytic activity">
    <reaction evidence="1">
        <text>Endonucleolytic cleavage to 5'-phosphomononucleotide and 5'-phosphooligonucleotide end-products.</text>
        <dbReference type="EC" id="3.1.30.1"/>
    </reaction>
</comment>
<evidence type="ECO:0000313" key="12">
    <source>
        <dbReference type="Proteomes" id="UP000232323"/>
    </source>
</evidence>
<dbReference type="STRING" id="1157962.A0A250XQR8"/>
<dbReference type="CDD" id="cd11010">
    <property type="entry name" value="S1-P1_nuclease"/>
    <property type="match status" value="1"/>
</dbReference>
<dbReference type="OrthoDB" id="441446at2759"/>
<evidence type="ECO:0000256" key="2">
    <source>
        <dbReference type="ARBA" id="ARBA00009547"/>
    </source>
</evidence>
<name>A0A250XQR8_9CHLO</name>
<keyword evidence="9" id="KW-0325">Glycoprotein</keyword>
<evidence type="ECO:0000256" key="6">
    <source>
        <dbReference type="ARBA" id="ARBA00022759"/>
    </source>
</evidence>
<dbReference type="GO" id="GO:0004521">
    <property type="term" value="F:RNA endonuclease activity"/>
    <property type="evidence" value="ECO:0007669"/>
    <property type="project" value="UniProtKB-ARBA"/>
</dbReference>
<evidence type="ECO:0000256" key="8">
    <source>
        <dbReference type="ARBA" id="ARBA00023157"/>
    </source>
</evidence>
<dbReference type="EMBL" id="BEGY01000161">
    <property type="protein sequence ID" value="GAX85299.1"/>
    <property type="molecule type" value="Genomic_DNA"/>
</dbReference>
<dbReference type="AlphaFoldDB" id="A0A250XQR8"/>
<evidence type="ECO:0000256" key="10">
    <source>
        <dbReference type="SAM" id="MobiDB-lite"/>
    </source>
</evidence>
<evidence type="ECO:0000256" key="3">
    <source>
        <dbReference type="ARBA" id="ARBA00012562"/>
    </source>
</evidence>
<evidence type="ECO:0000256" key="5">
    <source>
        <dbReference type="ARBA" id="ARBA00022723"/>
    </source>
</evidence>
<gene>
    <name evidence="11" type="ORF">CEUSTIGMA_g12716.t1</name>
</gene>
<dbReference type="GO" id="GO:0006308">
    <property type="term" value="P:DNA catabolic process"/>
    <property type="evidence" value="ECO:0007669"/>
    <property type="project" value="InterPro"/>
</dbReference>
<dbReference type="Gene3D" id="1.10.575.10">
    <property type="entry name" value="P1 Nuclease"/>
    <property type="match status" value="1"/>
</dbReference>
<keyword evidence="5" id="KW-0479">Metal-binding</keyword>
<dbReference type="SUPFAM" id="SSF48537">
    <property type="entry name" value="Phospholipase C/P1 nuclease"/>
    <property type="match status" value="1"/>
</dbReference>
<evidence type="ECO:0000256" key="9">
    <source>
        <dbReference type="ARBA" id="ARBA00023180"/>
    </source>
</evidence>
<organism evidence="11 12">
    <name type="scientific">Chlamydomonas eustigma</name>
    <dbReference type="NCBI Taxonomy" id="1157962"/>
    <lineage>
        <taxon>Eukaryota</taxon>
        <taxon>Viridiplantae</taxon>
        <taxon>Chlorophyta</taxon>
        <taxon>core chlorophytes</taxon>
        <taxon>Chlorophyceae</taxon>
        <taxon>CS clade</taxon>
        <taxon>Chlamydomonadales</taxon>
        <taxon>Chlamydomonadaceae</taxon>
        <taxon>Chlamydomonas</taxon>
    </lineage>
</organism>
<dbReference type="InterPro" id="IPR008947">
    <property type="entry name" value="PLipase_C/P1_nuclease_dom_sf"/>
</dbReference>
<accession>A0A250XQR8</accession>
<dbReference type="PANTHER" id="PTHR33146:SF10">
    <property type="entry name" value="STRAND-SPECIFIC NUCLEASE, PUTATIVE-RELATED"/>
    <property type="match status" value="1"/>
</dbReference>
<proteinExistence type="inferred from homology"/>